<proteinExistence type="predicted"/>
<protein>
    <submittedName>
        <fullName evidence="1">Uncharacterized protein</fullName>
    </submittedName>
</protein>
<evidence type="ECO:0000313" key="2">
    <source>
        <dbReference type="Proteomes" id="UP001056120"/>
    </source>
</evidence>
<dbReference type="Proteomes" id="UP001056120">
    <property type="component" value="Linkage Group LG04"/>
</dbReference>
<reference evidence="2" key="1">
    <citation type="journal article" date="2022" name="Mol. Ecol. Resour.">
        <title>The genomes of chicory, endive, great burdock and yacon provide insights into Asteraceae palaeo-polyploidization history and plant inulin production.</title>
        <authorList>
            <person name="Fan W."/>
            <person name="Wang S."/>
            <person name="Wang H."/>
            <person name="Wang A."/>
            <person name="Jiang F."/>
            <person name="Liu H."/>
            <person name="Zhao H."/>
            <person name="Xu D."/>
            <person name="Zhang Y."/>
        </authorList>
    </citation>
    <scope>NUCLEOTIDE SEQUENCE [LARGE SCALE GENOMIC DNA]</scope>
    <source>
        <strain evidence="2">cv. Yunnan</strain>
    </source>
</reference>
<name>A0ACB9JF06_9ASTR</name>
<comment type="caution">
    <text evidence="1">The sequence shown here is derived from an EMBL/GenBank/DDBJ whole genome shotgun (WGS) entry which is preliminary data.</text>
</comment>
<accession>A0ACB9JF06</accession>
<keyword evidence="2" id="KW-1185">Reference proteome</keyword>
<gene>
    <name evidence="1" type="ORF">L1987_12581</name>
</gene>
<dbReference type="EMBL" id="CM042021">
    <property type="protein sequence ID" value="KAI3818764.1"/>
    <property type="molecule type" value="Genomic_DNA"/>
</dbReference>
<sequence>MMRGKEFFSLLLLLYPSVKDLIKITLLEATDHILNMFDKRITTFAEEKFHRDGIDLRTGEMVVKVSDK</sequence>
<organism evidence="1 2">
    <name type="scientific">Smallanthus sonchifolius</name>
    <dbReference type="NCBI Taxonomy" id="185202"/>
    <lineage>
        <taxon>Eukaryota</taxon>
        <taxon>Viridiplantae</taxon>
        <taxon>Streptophyta</taxon>
        <taxon>Embryophyta</taxon>
        <taxon>Tracheophyta</taxon>
        <taxon>Spermatophyta</taxon>
        <taxon>Magnoliopsida</taxon>
        <taxon>eudicotyledons</taxon>
        <taxon>Gunneridae</taxon>
        <taxon>Pentapetalae</taxon>
        <taxon>asterids</taxon>
        <taxon>campanulids</taxon>
        <taxon>Asterales</taxon>
        <taxon>Asteraceae</taxon>
        <taxon>Asteroideae</taxon>
        <taxon>Heliantheae alliance</taxon>
        <taxon>Millerieae</taxon>
        <taxon>Smallanthus</taxon>
    </lineage>
</organism>
<reference evidence="1 2" key="2">
    <citation type="journal article" date="2022" name="Mol. Ecol. Resour.">
        <title>The genomes of chicory, endive, great burdock and yacon provide insights into Asteraceae paleo-polyploidization history and plant inulin production.</title>
        <authorList>
            <person name="Fan W."/>
            <person name="Wang S."/>
            <person name="Wang H."/>
            <person name="Wang A."/>
            <person name="Jiang F."/>
            <person name="Liu H."/>
            <person name="Zhao H."/>
            <person name="Xu D."/>
            <person name="Zhang Y."/>
        </authorList>
    </citation>
    <scope>NUCLEOTIDE SEQUENCE [LARGE SCALE GENOMIC DNA]</scope>
    <source>
        <strain evidence="2">cv. Yunnan</strain>
        <tissue evidence="1">Leaves</tissue>
    </source>
</reference>
<evidence type="ECO:0000313" key="1">
    <source>
        <dbReference type="EMBL" id="KAI3818764.1"/>
    </source>
</evidence>